<proteinExistence type="predicted"/>
<feature type="domain" description="Mutator-like transposase" evidence="1">
    <location>
        <begin position="88"/>
        <end position="187"/>
    </location>
</feature>
<evidence type="ECO:0000313" key="2">
    <source>
        <dbReference type="EMBL" id="KAJ8889190.1"/>
    </source>
</evidence>
<dbReference type="Pfam" id="PF20700">
    <property type="entry name" value="Mutator"/>
    <property type="match status" value="1"/>
</dbReference>
<dbReference type="EMBL" id="JARBHB010000003">
    <property type="protein sequence ID" value="KAJ8889190.1"/>
    <property type="molecule type" value="Genomic_DNA"/>
</dbReference>
<dbReference type="InterPro" id="IPR049012">
    <property type="entry name" value="Mutator_transp_dom"/>
</dbReference>
<evidence type="ECO:0000259" key="1">
    <source>
        <dbReference type="Pfam" id="PF20700"/>
    </source>
</evidence>
<gene>
    <name evidence="2" type="ORF">PR048_008687</name>
</gene>
<protein>
    <recommendedName>
        <fullName evidence="1">Mutator-like transposase domain-containing protein</fullName>
    </recommendedName>
</protein>
<dbReference type="Proteomes" id="UP001159363">
    <property type="component" value="Chromosome 3"/>
</dbReference>
<comment type="caution">
    <text evidence="2">The sequence shown here is derived from an EMBL/GenBank/DDBJ whole genome shotgun (WGS) entry which is preliminary data.</text>
</comment>
<sequence length="288" mass="33036">MVQTGIEEARLAVEAIDLQLMAHEPKDHTKLSTTHFLGRLVEFRSKERSYIWKRVTSTARSVTDTRGKMKFQCLSVIKTGREHILPRKLMESLLASKIVYARSIGDGDSSVHRKLIKKLPYGPNLLVQKNECQNHIFRNYGNRLRDICMKKNYENVELRSLIQQNLLRLRTAVTKAVSYRKAQKDAIFEVNHVPEMKANGLFLEILSAASRVSYHADSLIEYVDINCIELYKSHIAKAVGVNCVNLCLRQSYQVRCQSAVIAYNKKDELHRVIHKTLNNKSPCKNSPN</sequence>
<evidence type="ECO:0000313" key="3">
    <source>
        <dbReference type="Proteomes" id="UP001159363"/>
    </source>
</evidence>
<keyword evidence="3" id="KW-1185">Reference proteome</keyword>
<accession>A0ABQ9HXV0</accession>
<reference evidence="2 3" key="1">
    <citation type="submission" date="2023-02" db="EMBL/GenBank/DDBJ databases">
        <title>LHISI_Scaffold_Assembly.</title>
        <authorList>
            <person name="Stuart O.P."/>
            <person name="Cleave R."/>
            <person name="Magrath M.J.L."/>
            <person name="Mikheyev A.S."/>
        </authorList>
    </citation>
    <scope>NUCLEOTIDE SEQUENCE [LARGE SCALE GENOMIC DNA]</scope>
    <source>
        <strain evidence="2">Daus_M_001</strain>
        <tissue evidence="2">Leg muscle</tissue>
    </source>
</reference>
<name>A0ABQ9HXV0_9NEOP</name>
<organism evidence="2 3">
    <name type="scientific">Dryococelus australis</name>
    <dbReference type="NCBI Taxonomy" id="614101"/>
    <lineage>
        <taxon>Eukaryota</taxon>
        <taxon>Metazoa</taxon>
        <taxon>Ecdysozoa</taxon>
        <taxon>Arthropoda</taxon>
        <taxon>Hexapoda</taxon>
        <taxon>Insecta</taxon>
        <taxon>Pterygota</taxon>
        <taxon>Neoptera</taxon>
        <taxon>Polyneoptera</taxon>
        <taxon>Phasmatodea</taxon>
        <taxon>Verophasmatodea</taxon>
        <taxon>Anareolatae</taxon>
        <taxon>Phasmatidae</taxon>
        <taxon>Eurycanthinae</taxon>
        <taxon>Dryococelus</taxon>
    </lineage>
</organism>